<dbReference type="GO" id="GO:0005096">
    <property type="term" value="F:GTPase activator activity"/>
    <property type="evidence" value="ECO:0007669"/>
    <property type="project" value="UniProtKB-KW"/>
</dbReference>
<protein>
    <submittedName>
        <fullName evidence="4">RapGAP/RanGAP domain-containing protein</fullName>
    </submittedName>
</protein>
<keyword evidence="5" id="KW-1185">Reference proteome</keyword>
<accession>A0A151ZEK0</accession>
<dbReference type="InterPro" id="IPR035974">
    <property type="entry name" value="Rap/Ran-GAP_sf"/>
</dbReference>
<dbReference type="OMA" id="CWEECCV"/>
<feature type="region of interest" description="Disordered" evidence="2">
    <location>
        <begin position="142"/>
        <end position="202"/>
    </location>
</feature>
<feature type="compositionally biased region" description="Basic and acidic residues" evidence="2">
    <location>
        <begin position="796"/>
        <end position="812"/>
    </location>
</feature>
<feature type="compositionally biased region" description="Polar residues" evidence="2">
    <location>
        <begin position="1388"/>
        <end position="1398"/>
    </location>
</feature>
<feature type="region of interest" description="Disordered" evidence="2">
    <location>
        <begin position="950"/>
        <end position="975"/>
    </location>
</feature>
<evidence type="ECO:0000313" key="5">
    <source>
        <dbReference type="Proteomes" id="UP000076078"/>
    </source>
</evidence>
<dbReference type="STRING" id="361077.A0A151ZEK0"/>
<organism evidence="4 5">
    <name type="scientific">Tieghemostelium lacteum</name>
    <name type="common">Slime mold</name>
    <name type="synonym">Dictyostelium lacteum</name>
    <dbReference type="NCBI Taxonomy" id="361077"/>
    <lineage>
        <taxon>Eukaryota</taxon>
        <taxon>Amoebozoa</taxon>
        <taxon>Evosea</taxon>
        <taxon>Eumycetozoa</taxon>
        <taxon>Dictyostelia</taxon>
        <taxon>Dictyosteliales</taxon>
        <taxon>Raperosteliaceae</taxon>
        <taxon>Tieghemostelium</taxon>
    </lineage>
</organism>
<dbReference type="InParanoid" id="A0A151ZEK0"/>
<gene>
    <name evidence="4" type="ORF">DLAC_06356</name>
</gene>
<dbReference type="InterPro" id="IPR000331">
    <property type="entry name" value="Rap/Ran_GAP_dom"/>
</dbReference>
<name>A0A151ZEK0_TIELA</name>
<dbReference type="PANTHER" id="PTHR21344:SF1">
    <property type="entry name" value="RAL GTPASE-ACTIVATING PROTEIN SUBUNIT BETA"/>
    <property type="match status" value="1"/>
</dbReference>
<feature type="compositionally biased region" description="Low complexity" evidence="2">
    <location>
        <begin position="1411"/>
        <end position="1424"/>
    </location>
</feature>
<dbReference type="InterPro" id="IPR039930">
    <property type="entry name" value="RALGAPB"/>
</dbReference>
<dbReference type="Pfam" id="PF02145">
    <property type="entry name" value="Rap_GAP"/>
    <property type="match status" value="1"/>
</dbReference>
<dbReference type="EMBL" id="LODT01000029">
    <property type="protein sequence ID" value="KYQ92386.1"/>
    <property type="molecule type" value="Genomic_DNA"/>
</dbReference>
<dbReference type="PROSITE" id="PS50085">
    <property type="entry name" value="RAPGAP"/>
    <property type="match status" value="1"/>
</dbReference>
<feature type="compositionally biased region" description="Low complexity" evidence="2">
    <location>
        <begin position="771"/>
        <end position="787"/>
    </location>
</feature>
<feature type="region of interest" description="Disordered" evidence="2">
    <location>
        <begin position="1388"/>
        <end position="1454"/>
    </location>
</feature>
<dbReference type="Gene3D" id="3.40.50.11210">
    <property type="entry name" value="Rap/Ran-GAP"/>
    <property type="match status" value="1"/>
</dbReference>
<dbReference type="Pfam" id="PF20412">
    <property type="entry name" value="RALGAPB_N"/>
    <property type="match status" value="1"/>
</dbReference>
<dbReference type="Proteomes" id="UP000076078">
    <property type="component" value="Unassembled WGS sequence"/>
</dbReference>
<evidence type="ECO:0000259" key="3">
    <source>
        <dbReference type="PROSITE" id="PS50085"/>
    </source>
</evidence>
<keyword evidence="1" id="KW-0343">GTPase activation</keyword>
<dbReference type="SUPFAM" id="SSF111347">
    <property type="entry name" value="Rap/Ran-GAP"/>
    <property type="match status" value="1"/>
</dbReference>
<dbReference type="GO" id="GO:0051056">
    <property type="term" value="P:regulation of small GTPase mediated signal transduction"/>
    <property type="evidence" value="ECO:0007669"/>
    <property type="project" value="InterPro"/>
</dbReference>
<dbReference type="InterPro" id="IPR046859">
    <property type="entry name" value="RGPA/RALGAPB_N"/>
</dbReference>
<dbReference type="OrthoDB" id="18562at2759"/>
<dbReference type="FunFam" id="3.40.50.11210:FF:000001">
    <property type="entry name" value="Ral GTPase-activating protein subunit alpha-1 isoform 1"/>
    <property type="match status" value="1"/>
</dbReference>
<evidence type="ECO:0000256" key="1">
    <source>
        <dbReference type="ARBA" id="ARBA00022468"/>
    </source>
</evidence>
<comment type="caution">
    <text evidence="4">The sequence shown here is derived from an EMBL/GenBank/DDBJ whole genome shotgun (WGS) entry which is preliminary data.</text>
</comment>
<feature type="compositionally biased region" description="Polar residues" evidence="2">
    <location>
        <begin position="1434"/>
        <end position="1454"/>
    </location>
</feature>
<evidence type="ECO:0000313" key="4">
    <source>
        <dbReference type="EMBL" id="KYQ92386.1"/>
    </source>
</evidence>
<dbReference type="PANTHER" id="PTHR21344">
    <property type="entry name" value="RAL GTPASE-ACTIVATING PROTEIN SUBUNIT BETA"/>
    <property type="match status" value="1"/>
</dbReference>
<reference evidence="4 5" key="1">
    <citation type="submission" date="2015-12" db="EMBL/GenBank/DDBJ databases">
        <title>Dictyostelia acquired genes for synthesis and detection of signals that induce cell-type specialization by lateral gene transfer from prokaryotes.</title>
        <authorList>
            <person name="Gloeckner G."/>
            <person name="Schaap P."/>
        </authorList>
    </citation>
    <scope>NUCLEOTIDE SEQUENCE [LARGE SCALE GENOMIC DNA]</scope>
    <source>
        <strain evidence="4 5">TK</strain>
    </source>
</reference>
<feature type="region of interest" description="Disordered" evidence="2">
    <location>
        <begin position="771"/>
        <end position="813"/>
    </location>
</feature>
<proteinExistence type="predicted"/>
<evidence type="ECO:0000256" key="2">
    <source>
        <dbReference type="SAM" id="MobiDB-lite"/>
    </source>
</evidence>
<feature type="domain" description="Rap-GAP" evidence="3">
    <location>
        <begin position="1099"/>
        <end position="1324"/>
    </location>
</feature>
<sequence length="1477" mass="165837">MFIDWASALNLIDAEKNTGILKDYPYSVKKILVQQTVTHLLEPPNGNSLALINNKAHLSWIMEIVEQGFLLGIEDSQIITQCIELYRKWLFDPKHKPIPLQEDSNEFFLRKILEHLTLIFQPRLYPMSNTIINVQVINTQSNSNNTGNSNNISNNTQQQQQQQQQQNVINNQNSQQQGNNANSNNNNVQQQNNSINSTGSNNNANPNNILGLNSSGVIPSFRELIDTHTILCQKVLQLYLDIARALSKSFSTETFELWITLLLALTDCTLGINSITDETLARNLCPLILKVLFEIWLHSRTKNATLWNALCKYAFGWFHHMPMVNQWNLTCLALTTPLLQCIYNTTNQNAQEQQSKTILIRLDDIQLEFEKEYLYYSWHRMLNLIGNPNAIKNPNIFAAAIGGIFQLVSGFLSVTNDGNSILHIFGSWLFEAVKSIKVGFDEGISFSVEILSHIFLSCAPKIQFSSIYLSCFYSSLAEALWCDGKILLSTIIHTQNIFTSELPGSRILIPSYLRALGKILTIIPGSQSEYLRKSAIKILGSILSLPNRYESVQFVNFFPGRHMDPYPILPNDIITSKQYDITVPTEINTFADVKPHLGHLILSALNTETSSNNLPTLIWYVMIYQLEYQHQHVSKLPDGRNATTCFIQAAVNTILKKSSSFSNQWPAEVVSHSFALLSELSNYSKEIPYFQEIANNIVRKLCKFIVFKCRELSMSADTEELICLAIQTISDWVVVSPWIFEGNYLVDTSTLYMLFNALTVALGGKNPNEESSSNISLSSSASGGTSSPKVQGTPAKESKDSKESKESKESKDTTAATVIAKRYFNLSVPQRIRDIAQCSLKTILNRICYYPNPHHFSSTDTSSKLTESDLIQQIKDRALKQVQDAQFQAEQCVRFYTIDDSIILTVIDQPTFSPGQPNYCTLIVRDMSGKSIVNTQLAYTPFKVKENKDDKLQDEILSDGGGGDDNETSIPDQPLSTGANVSLLPSVQNGAGNGPFKSLYSENTEDTQDLLQYITKHQDESFSQLFKNQIKIELDLLESLNYSLSGNITITPPTLKNCYQGDCKLQQARILLSQLGFINHYSQCKLLPLDNSIAFYQSLQMLDAVSERTQTKVPVLFIKSADQTEDDYLNNVTLDTTTDYSDFISGLGWGVPLATHSGFNGEMDKKHFTHGKVAPYYSNHNKEMIFHVSTLIPNQPTQPQQEHKKKLLSKSSVAIVWYQGLIEHYEKHLLDQLPNSIQIVISPISASSQLYRVKTVKKMNSPNTVAKMKCGPVIDDVIVSKHILANLVKSTAQNLSQGLLNITGENTTKLSNQFLSRKKLIQDISESFKKEVPNFQFYNSLFEQTPPELIYQAVEHLPQQGTFKFTKSTSVNFKPRPQSMLLGQSPINTQNQFIPTSPSGGGAQPTFNRNSHSPQQLPQPGSPSLWGNKIEPTSKVQPPHTTHHNTPISNPTNRISNFLTNRKLNLSNSNSGDEDNK</sequence>